<sequence length="296" mass="35565">MQFLIYILVYPFLWIVSILPFRLLYAISDLLYILIFRVFGYRKKVVKENLRLVFPNKSKEEINLITKKFYHHLCDMMVEAIKSLSISEEEMKSRYKFTNIEEIHKLEQQNKSIVLMCAHYGSWEWIFILQKHINHKGYAVYKRLANPYFDRLIKKIRAKYNSHLITTKETIPVLIEAQKRGELTINGFVSDQSPKAGKAYHWNEFMGIKVPMHTGAEMLAKRLDMAIVFFKVKRLKRGFYETTFETITTSPKEYKNYEITDIFFKFVEKQIEEAPEYYLWTHKRWKHRNSVPAEFQ</sequence>
<gene>
    <name evidence="8" type="ORF">GCM10011531_01670</name>
</gene>
<keyword evidence="6" id="KW-0012">Acyltransferase</keyword>
<dbReference type="Proteomes" id="UP000598120">
    <property type="component" value="Unassembled WGS sequence"/>
</dbReference>
<dbReference type="InterPro" id="IPR004960">
    <property type="entry name" value="LipA_acyltrans"/>
</dbReference>
<comment type="caution">
    <text evidence="8">The sequence shown here is derived from an EMBL/GenBank/DDBJ whole genome shotgun (WGS) entry which is preliminary data.</text>
</comment>
<dbReference type="GO" id="GO:0016746">
    <property type="term" value="F:acyltransferase activity"/>
    <property type="evidence" value="ECO:0007669"/>
    <property type="project" value="UniProtKB-KW"/>
</dbReference>
<dbReference type="EMBL" id="BMIC01000001">
    <property type="protein sequence ID" value="GFZ76297.1"/>
    <property type="molecule type" value="Genomic_DNA"/>
</dbReference>
<keyword evidence="2" id="KW-1003">Cell membrane</keyword>
<dbReference type="AlphaFoldDB" id="A0A8J2X8U4"/>
<dbReference type="RefSeq" id="WP_188604442.1">
    <property type="nucleotide sequence ID" value="NZ_BMIC01000001.1"/>
</dbReference>
<evidence type="ECO:0000256" key="3">
    <source>
        <dbReference type="ARBA" id="ARBA00022519"/>
    </source>
</evidence>
<evidence type="ECO:0000256" key="5">
    <source>
        <dbReference type="ARBA" id="ARBA00023136"/>
    </source>
</evidence>
<keyword evidence="9" id="KW-1185">Reference proteome</keyword>
<evidence type="ECO:0000256" key="7">
    <source>
        <dbReference type="SAM" id="Phobius"/>
    </source>
</evidence>
<keyword evidence="7" id="KW-1133">Transmembrane helix</keyword>
<reference evidence="8 9" key="1">
    <citation type="journal article" date="2014" name="Int. J. Syst. Evol. Microbiol.">
        <title>Complete genome sequence of Corynebacterium casei LMG S-19264T (=DSM 44701T), isolated from a smear-ripened cheese.</title>
        <authorList>
            <consortium name="US DOE Joint Genome Institute (JGI-PGF)"/>
            <person name="Walter F."/>
            <person name="Albersmeier A."/>
            <person name="Kalinowski J."/>
            <person name="Ruckert C."/>
        </authorList>
    </citation>
    <scope>NUCLEOTIDE SEQUENCE [LARGE SCALE GENOMIC DNA]</scope>
    <source>
        <strain evidence="8 9">CGMCC 1.15295</strain>
    </source>
</reference>
<dbReference type="PIRSF" id="PIRSF026649">
    <property type="entry name" value="MsbB"/>
    <property type="match status" value="1"/>
</dbReference>
<evidence type="ECO:0000256" key="2">
    <source>
        <dbReference type="ARBA" id="ARBA00022475"/>
    </source>
</evidence>
<dbReference type="PANTHER" id="PTHR30606:SF10">
    <property type="entry name" value="PHOSPHATIDYLINOSITOL MANNOSIDE ACYLTRANSFERASE"/>
    <property type="match status" value="1"/>
</dbReference>
<name>A0A8J2X8U4_9FLAO</name>
<proteinExistence type="predicted"/>
<keyword evidence="3" id="KW-0997">Cell inner membrane</keyword>
<evidence type="ECO:0000256" key="4">
    <source>
        <dbReference type="ARBA" id="ARBA00022679"/>
    </source>
</evidence>
<accession>A0A8J2X8U4</accession>
<protein>
    <submittedName>
        <fullName evidence="8">Lipid A biosynthesis protein</fullName>
    </submittedName>
</protein>
<keyword evidence="4" id="KW-0808">Transferase</keyword>
<evidence type="ECO:0000256" key="6">
    <source>
        <dbReference type="ARBA" id="ARBA00023315"/>
    </source>
</evidence>
<comment type="subcellular location">
    <subcellularLocation>
        <location evidence="1">Cell inner membrane</location>
    </subcellularLocation>
</comment>
<evidence type="ECO:0000313" key="9">
    <source>
        <dbReference type="Proteomes" id="UP000598120"/>
    </source>
</evidence>
<feature type="transmembrane region" description="Helical" evidence="7">
    <location>
        <begin position="12"/>
        <end position="35"/>
    </location>
</feature>
<dbReference type="GO" id="GO:0005886">
    <property type="term" value="C:plasma membrane"/>
    <property type="evidence" value="ECO:0007669"/>
    <property type="project" value="UniProtKB-SubCell"/>
</dbReference>
<dbReference type="Pfam" id="PF03279">
    <property type="entry name" value="Lip_A_acyltrans"/>
    <property type="match status" value="1"/>
</dbReference>
<keyword evidence="7" id="KW-0812">Transmembrane</keyword>
<dbReference type="PANTHER" id="PTHR30606">
    <property type="entry name" value="LIPID A BIOSYNTHESIS LAUROYL ACYLTRANSFERASE"/>
    <property type="match status" value="1"/>
</dbReference>
<evidence type="ECO:0000256" key="1">
    <source>
        <dbReference type="ARBA" id="ARBA00004533"/>
    </source>
</evidence>
<dbReference type="CDD" id="cd07984">
    <property type="entry name" value="LPLAT_LABLAT-like"/>
    <property type="match status" value="1"/>
</dbReference>
<organism evidence="8 9">
    <name type="scientific">Aquaticitalea lipolytica</name>
    <dbReference type="NCBI Taxonomy" id="1247562"/>
    <lineage>
        <taxon>Bacteria</taxon>
        <taxon>Pseudomonadati</taxon>
        <taxon>Bacteroidota</taxon>
        <taxon>Flavobacteriia</taxon>
        <taxon>Flavobacteriales</taxon>
        <taxon>Flavobacteriaceae</taxon>
        <taxon>Aquaticitalea</taxon>
    </lineage>
</organism>
<dbReference type="GO" id="GO:0009247">
    <property type="term" value="P:glycolipid biosynthetic process"/>
    <property type="evidence" value="ECO:0007669"/>
    <property type="project" value="UniProtKB-ARBA"/>
</dbReference>
<evidence type="ECO:0000313" key="8">
    <source>
        <dbReference type="EMBL" id="GFZ76297.1"/>
    </source>
</evidence>
<keyword evidence="5 7" id="KW-0472">Membrane</keyword>